<dbReference type="Pfam" id="PF01522">
    <property type="entry name" value="Polysacc_deac_1"/>
    <property type="match status" value="2"/>
</dbReference>
<evidence type="ECO:0000313" key="8">
    <source>
        <dbReference type="Proteomes" id="UP000183900"/>
    </source>
</evidence>
<dbReference type="PANTHER" id="PTHR34216:SF7">
    <property type="entry name" value="POLY-BETA-1,6-N-ACETYL-D-GLUCOSAMINE N-DEACETYLASE"/>
    <property type="match status" value="1"/>
</dbReference>
<evidence type="ECO:0000313" key="7">
    <source>
        <dbReference type="EMBL" id="CUB00388.1"/>
    </source>
</evidence>
<dbReference type="RefSeq" id="WP_055456997.1">
    <property type="nucleotide sequence ID" value="NZ_CYHE01000018.1"/>
</dbReference>
<dbReference type="Gene3D" id="3.20.20.370">
    <property type="entry name" value="Glycoside hydrolase/deacetylase"/>
    <property type="match status" value="1"/>
</dbReference>
<evidence type="ECO:0000259" key="6">
    <source>
        <dbReference type="PROSITE" id="PS51677"/>
    </source>
</evidence>
<comment type="similarity">
    <text evidence="2">Belongs to the polysaccharide deacetylase family.</text>
</comment>
<dbReference type="AlphaFoldDB" id="A0A0K6IBH3"/>
<dbReference type="PROSITE" id="PS51677">
    <property type="entry name" value="NODB"/>
    <property type="match status" value="1"/>
</dbReference>
<accession>A0A0K6IBH3</accession>
<keyword evidence="8" id="KW-1185">Reference proteome</keyword>
<evidence type="ECO:0000256" key="3">
    <source>
        <dbReference type="ARBA" id="ARBA00020071"/>
    </source>
</evidence>
<evidence type="ECO:0000256" key="5">
    <source>
        <dbReference type="ARBA" id="ARBA00032976"/>
    </source>
</evidence>
<dbReference type="PROSITE" id="PS51257">
    <property type="entry name" value="PROKAR_LIPOPROTEIN"/>
    <property type="match status" value="1"/>
</dbReference>
<organism evidence="7 8">
    <name type="scientific">Pannonibacter indicus</name>
    <dbReference type="NCBI Taxonomy" id="466044"/>
    <lineage>
        <taxon>Bacteria</taxon>
        <taxon>Pseudomonadati</taxon>
        <taxon>Pseudomonadota</taxon>
        <taxon>Alphaproteobacteria</taxon>
        <taxon>Hyphomicrobiales</taxon>
        <taxon>Stappiaceae</taxon>
        <taxon>Pannonibacter</taxon>
    </lineage>
</organism>
<dbReference type="EMBL" id="CYHE01000018">
    <property type="protein sequence ID" value="CUB00388.1"/>
    <property type="molecule type" value="Genomic_DNA"/>
</dbReference>
<dbReference type="GO" id="GO:0005975">
    <property type="term" value="P:carbohydrate metabolic process"/>
    <property type="evidence" value="ECO:0007669"/>
    <property type="project" value="InterPro"/>
</dbReference>
<keyword evidence="4" id="KW-0732">Signal</keyword>
<dbReference type="GO" id="GO:0016810">
    <property type="term" value="F:hydrolase activity, acting on carbon-nitrogen (but not peptide) bonds"/>
    <property type="evidence" value="ECO:0007669"/>
    <property type="project" value="InterPro"/>
</dbReference>
<proteinExistence type="inferred from homology"/>
<dbReference type="Proteomes" id="UP000183900">
    <property type="component" value="Unassembled WGS sequence"/>
</dbReference>
<dbReference type="SUPFAM" id="SSF88713">
    <property type="entry name" value="Glycoside hydrolase/deacetylase"/>
    <property type="match status" value="1"/>
</dbReference>
<feature type="domain" description="NodB homology" evidence="6">
    <location>
        <begin position="93"/>
        <end position="360"/>
    </location>
</feature>
<name>A0A0K6IBH3_9HYPH</name>
<evidence type="ECO:0000256" key="4">
    <source>
        <dbReference type="ARBA" id="ARBA00022729"/>
    </source>
</evidence>
<dbReference type="InterPro" id="IPR002509">
    <property type="entry name" value="NODB_dom"/>
</dbReference>
<dbReference type="PANTHER" id="PTHR34216">
    <property type="match status" value="1"/>
</dbReference>
<dbReference type="OrthoDB" id="9782872at2"/>
<sequence>MSQRRQLFDTGFWLLRRSRLGHVLAPFTQGCGLIFTLHRVRAASQDPFQPNRHLEITPEFLAQVIERVRSRGYKFVSMEEAVDRLRLCFGQERYAVLSFDDGYRDNLTVAYPLLRQMGVPFTLFLTSGFLDRTSELWWIALERMIAAQDVLHFAARGEASLIPCATLEEKQACYAAIVQLLTEELDETGQRAMVRELCALNGFDLRALADEEMLSWNEARSLARDPLVSIGAHTHDHHALARLPEAEAESDIRRGIERIEDELGRRPAFMAYPYGGAETAGLREAALAAGAGLRAGVTTVPGVLKSIHARQPMLLPRVSLNGHFQGPEVIDEYLTGAPFALYRAFRQVSRAFSRRAPSTR</sequence>
<reference evidence="8" key="1">
    <citation type="submission" date="2015-08" db="EMBL/GenBank/DDBJ databases">
        <authorList>
            <person name="Varghese N."/>
        </authorList>
    </citation>
    <scope>NUCLEOTIDE SEQUENCE [LARGE SCALE GENOMIC DNA]</scope>
    <source>
        <strain evidence="8">DSM 23407</strain>
    </source>
</reference>
<gene>
    <name evidence="7" type="ORF">Ga0061067_11838</name>
</gene>
<dbReference type="InterPro" id="IPR011330">
    <property type="entry name" value="Glyco_hydro/deAcase_b/a-brl"/>
</dbReference>
<evidence type="ECO:0000256" key="1">
    <source>
        <dbReference type="ARBA" id="ARBA00003236"/>
    </source>
</evidence>
<dbReference type="InterPro" id="IPR051398">
    <property type="entry name" value="Polysacch_Deacetylase"/>
</dbReference>
<comment type="function">
    <text evidence="1">Is involved in generating a small heat-stable compound (Nod), an acylated oligomer of N-acetylglucosamine, that stimulates mitosis in various plant protoplasts.</text>
</comment>
<evidence type="ECO:0000256" key="2">
    <source>
        <dbReference type="ARBA" id="ARBA00010973"/>
    </source>
</evidence>
<protein>
    <recommendedName>
        <fullName evidence="3">Chitooligosaccharide deacetylase</fullName>
    </recommendedName>
    <alternativeName>
        <fullName evidence="5">Nodulation protein B</fullName>
    </alternativeName>
</protein>